<dbReference type="RefSeq" id="WP_209769572.1">
    <property type="nucleotide sequence ID" value="NZ_JAGINP010000020.1"/>
</dbReference>
<reference evidence="2 3" key="1">
    <citation type="submission" date="2021-03" db="EMBL/GenBank/DDBJ databases">
        <title>Genomic Encyclopedia of Type Strains, Phase III (KMG-III): the genomes of soil and plant-associated and newly described type strains.</title>
        <authorList>
            <person name="Whitman W."/>
        </authorList>
    </citation>
    <scope>NUCLEOTIDE SEQUENCE [LARGE SCALE GENOMIC DNA]</scope>
    <source>
        <strain evidence="2 3">IMMIB AFH-6</strain>
    </source>
</reference>
<evidence type="ECO:0000313" key="2">
    <source>
        <dbReference type="EMBL" id="MBP2295160.1"/>
    </source>
</evidence>
<accession>A0ABS4SRH9</accession>
<name>A0ABS4SRH9_9PROT</name>
<organism evidence="2 3">
    <name type="scientific">Azospirillum rugosum</name>
    <dbReference type="NCBI Taxonomy" id="416170"/>
    <lineage>
        <taxon>Bacteria</taxon>
        <taxon>Pseudomonadati</taxon>
        <taxon>Pseudomonadota</taxon>
        <taxon>Alphaproteobacteria</taxon>
        <taxon>Rhodospirillales</taxon>
        <taxon>Azospirillaceae</taxon>
        <taxon>Azospirillum</taxon>
    </lineage>
</organism>
<proteinExistence type="predicted"/>
<evidence type="ECO:0000313" key="3">
    <source>
        <dbReference type="Proteomes" id="UP000781958"/>
    </source>
</evidence>
<protein>
    <submittedName>
        <fullName evidence="2">Uncharacterized protein</fullName>
    </submittedName>
</protein>
<gene>
    <name evidence="2" type="ORF">J2851_004963</name>
</gene>
<dbReference type="EMBL" id="JAGINP010000020">
    <property type="protein sequence ID" value="MBP2295160.1"/>
    <property type="molecule type" value="Genomic_DNA"/>
</dbReference>
<sequence>MAKNAPRWLPMLDELERKMGKSYARIIASMRAQLLSEAKLSPNRSKRLLEFIRNNLDSGFSWEGDIALTPDQKKKARKRYDVTSLDYQAEPLSEVDELREMIVGLLAEFDINQLSTIASVIGAVATGDAKTQRIILECFWSASGANEHDEKHSKSTSEAREKHYKSTQEALEKHSRSTFDELKALPILTQLGPKLSKVKLSKDKTRRDCFADAQHRADLSLASPEDELAEPVGDLMVSGSLASPTREGQDEEFVSPQLDVSLEKNGEVENEAARMTAAHTRSQASGMVGAPLYSTTRNAEAKLWLHSHPEPRGELIRDGERFRLKFTTYRAFEGKLSQSSELPDDRAFCHWLYDSMGADHMAAERNAGTVSALPEGYRWAWSPLYEATDYQCERTGLARAAVLMIWNGHVPEQVVLFNGTSELVEFPLAPNAGRSDKAPDYKGKYNVNARADKTT</sequence>
<dbReference type="Proteomes" id="UP000781958">
    <property type="component" value="Unassembled WGS sequence"/>
</dbReference>
<feature type="region of interest" description="Disordered" evidence="1">
    <location>
        <begin position="433"/>
        <end position="455"/>
    </location>
</feature>
<comment type="caution">
    <text evidence="2">The sequence shown here is derived from an EMBL/GenBank/DDBJ whole genome shotgun (WGS) entry which is preliminary data.</text>
</comment>
<evidence type="ECO:0000256" key="1">
    <source>
        <dbReference type="SAM" id="MobiDB-lite"/>
    </source>
</evidence>
<feature type="compositionally biased region" description="Basic and acidic residues" evidence="1">
    <location>
        <begin position="434"/>
        <end position="443"/>
    </location>
</feature>
<keyword evidence="3" id="KW-1185">Reference proteome</keyword>